<evidence type="ECO:0000313" key="1">
    <source>
        <dbReference type="EMBL" id="GAA3987566.1"/>
    </source>
</evidence>
<keyword evidence="2" id="KW-1185">Reference proteome</keyword>
<dbReference type="EMBL" id="BAAAZX010000004">
    <property type="protein sequence ID" value="GAA3987566.1"/>
    <property type="molecule type" value="Genomic_DNA"/>
</dbReference>
<evidence type="ECO:0008006" key="3">
    <source>
        <dbReference type="Google" id="ProtNLM"/>
    </source>
</evidence>
<proteinExistence type="predicted"/>
<sequence>METVVNTLLTCTDRLIERYDRSVEESLPRTRLARHLPHRVRRRYGPRPAGEFACYFAAGFFALPTAGVGGALVAAGCTAAGFAAGQLASSAVG</sequence>
<gene>
    <name evidence="1" type="ORF">GCM10022232_21050</name>
</gene>
<accession>A0ABP7QSS3</accession>
<name>A0ABP7QSS3_9ACTN</name>
<organism evidence="1 2">
    <name type="scientific">Streptomyces plumbiresistens</name>
    <dbReference type="NCBI Taxonomy" id="511811"/>
    <lineage>
        <taxon>Bacteria</taxon>
        <taxon>Bacillati</taxon>
        <taxon>Actinomycetota</taxon>
        <taxon>Actinomycetes</taxon>
        <taxon>Kitasatosporales</taxon>
        <taxon>Streptomycetaceae</taxon>
        <taxon>Streptomyces</taxon>
    </lineage>
</organism>
<evidence type="ECO:0000313" key="2">
    <source>
        <dbReference type="Proteomes" id="UP001500456"/>
    </source>
</evidence>
<reference evidence="2" key="1">
    <citation type="journal article" date="2019" name="Int. J. Syst. Evol. Microbiol.">
        <title>The Global Catalogue of Microorganisms (GCM) 10K type strain sequencing project: providing services to taxonomists for standard genome sequencing and annotation.</title>
        <authorList>
            <consortium name="The Broad Institute Genomics Platform"/>
            <consortium name="The Broad Institute Genome Sequencing Center for Infectious Disease"/>
            <person name="Wu L."/>
            <person name="Ma J."/>
        </authorList>
    </citation>
    <scope>NUCLEOTIDE SEQUENCE [LARGE SCALE GENOMIC DNA]</scope>
    <source>
        <strain evidence="2">JCM 16924</strain>
    </source>
</reference>
<comment type="caution">
    <text evidence="1">The sequence shown here is derived from an EMBL/GenBank/DDBJ whole genome shotgun (WGS) entry which is preliminary data.</text>
</comment>
<protein>
    <recommendedName>
        <fullName evidence="3">Integral membrane protein</fullName>
    </recommendedName>
</protein>
<dbReference type="Proteomes" id="UP001500456">
    <property type="component" value="Unassembled WGS sequence"/>
</dbReference>